<dbReference type="EMBL" id="GBXM01093488">
    <property type="protein sequence ID" value="JAH15089.1"/>
    <property type="molecule type" value="Transcribed_RNA"/>
</dbReference>
<accession>A0A0E9QE71</accession>
<name>A0A0E9QE71_ANGAN</name>
<reference evidence="1" key="2">
    <citation type="journal article" date="2015" name="Fish Shellfish Immunol.">
        <title>Early steps in the European eel (Anguilla anguilla)-Vibrio vulnificus interaction in the gills: Role of the RtxA13 toxin.</title>
        <authorList>
            <person name="Callol A."/>
            <person name="Pajuelo D."/>
            <person name="Ebbesson L."/>
            <person name="Teles M."/>
            <person name="MacKenzie S."/>
            <person name="Amaro C."/>
        </authorList>
    </citation>
    <scope>NUCLEOTIDE SEQUENCE</scope>
</reference>
<organism evidence="1">
    <name type="scientific">Anguilla anguilla</name>
    <name type="common">European freshwater eel</name>
    <name type="synonym">Muraena anguilla</name>
    <dbReference type="NCBI Taxonomy" id="7936"/>
    <lineage>
        <taxon>Eukaryota</taxon>
        <taxon>Metazoa</taxon>
        <taxon>Chordata</taxon>
        <taxon>Craniata</taxon>
        <taxon>Vertebrata</taxon>
        <taxon>Euteleostomi</taxon>
        <taxon>Actinopterygii</taxon>
        <taxon>Neopterygii</taxon>
        <taxon>Teleostei</taxon>
        <taxon>Anguilliformes</taxon>
        <taxon>Anguillidae</taxon>
        <taxon>Anguilla</taxon>
    </lineage>
</organism>
<proteinExistence type="predicted"/>
<evidence type="ECO:0000313" key="1">
    <source>
        <dbReference type="EMBL" id="JAH15089.1"/>
    </source>
</evidence>
<protein>
    <submittedName>
        <fullName evidence="1">Uncharacterized protein</fullName>
    </submittedName>
</protein>
<sequence length="17" mass="2088">MKLGFKRIHSYLRLLLV</sequence>
<reference evidence="1" key="1">
    <citation type="submission" date="2014-11" db="EMBL/GenBank/DDBJ databases">
        <authorList>
            <person name="Amaro Gonzalez C."/>
        </authorList>
    </citation>
    <scope>NUCLEOTIDE SEQUENCE</scope>
</reference>
<dbReference type="AlphaFoldDB" id="A0A0E9QE71"/>